<evidence type="ECO:0000313" key="2">
    <source>
        <dbReference type="Proteomes" id="UP000499080"/>
    </source>
</evidence>
<accession>A0A4Y2NMT0</accession>
<evidence type="ECO:0000313" key="1">
    <source>
        <dbReference type="EMBL" id="GBN39317.1"/>
    </source>
</evidence>
<proteinExistence type="predicted"/>
<dbReference type="AlphaFoldDB" id="A0A4Y2NMT0"/>
<keyword evidence="2" id="KW-1185">Reference proteome</keyword>
<dbReference type="EMBL" id="BGPR01009326">
    <property type="protein sequence ID" value="GBN39317.1"/>
    <property type="molecule type" value="Genomic_DNA"/>
</dbReference>
<reference evidence="1 2" key="1">
    <citation type="journal article" date="2019" name="Sci. Rep.">
        <title>Orb-weaving spider Araneus ventricosus genome elucidates the spidroin gene catalogue.</title>
        <authorList>
            <person name="Kono N."/>
            <person name="Nakamura H."/>
            <person name="Ohtoshi R."/>
            <person name="Moran D.A.P."/>
            <person name="Shinohara A."/>
            <person name="Yoshida Y."/>
            <person name="Fujiwara M."/>
            <person name="Mori M."/>
            <person name="Tomita M."/>
            <person name="Arakawa K."/>
        </authorList>
    </citation>
    <scope>NUCLEOTIDE SEQUENCE [LARGE SCALE GENOMIC DNA]</scope>
</reference>
<dbReference type="Proteomes" id="UP000499080">
    <property type="component" value="Unassembled WGS sequence"/>
</dbReference>
<gene>
    <name evidence="1" type="ORF">AVEN_38439_1</name>
</gene>
<name>A0A4Y2NMT0_ARAVE</name>
<sequence>MIYRSLQNETNLLRLWIRISDFESKSCAAQSVNPIPIPWIYESDSVDSRLRFCGFVPFENPDSHIHSGVNDTSLFPKPNQIKKSLAHIDQSACLET</sequence>
<organism evidence="1 2">
    <name type="scientific">Araneus ventricosus</name>
    <name type="common">Orbweaver spider</name>
    <name type="synonym">Epeira ventricosa</name>
    <dbReference type="NCBI Taxonomy" id="182803"/>
    <lineage>
        <taxon>Eukaryota</taxon>
        <taxon>Metazoa</taxon>
        <taxon>Ecdysozoa</taxon>
        <taxon>Arthropoda</taxon>
        <taxon>Chelicerata</taxon>
        <taxon>Arachnida</taxon>
        <taxon>Araneae</taxon>
        <taxon>Araneomorphae</taxon>
        <taxon>Entelegynae</taxon>
        <taxon>Araneoidea</taxon>
        <taxon>Araneidae</taxon>
        <taxon>Araneus</taxon>
    </lineage>
</organism>
<protein>
    <submittedName>
        <fullName evidence="1">Uncharacterized protein</fullName>
    </submittedName>
</protein>
<comment type="caution">
    <text evidence="1">The sequence shown here is derived from an EMBL/GenBank/DDBJ whole genome shotgun (WGS) entry which is preliminary data.</text>
</comment>